<dbReference type="EMBL" id="CP001696">
    <property type="protein sequence ID" value="ACV25119.1"/>
    <property type="molecule type" value="Genomic_DNA"/>
</dbReference>
<evidence type="ECO:0000313" key="2">
    <source>
        <dbReference type="Proteomes" id="UP000001495"/>
    </source>
</evidence>
<dbReference type="Proteomes" id="UP000001495">
    <property type="component" value="Chromosome"/>
</dbReference>
<dbReference type="AlphaFoldDB" id="C7P987"/>
<protein>
    <submittedName>
        <fullName evidence="1">Uncharacterized protein</fullName>
    </submittedName>
</protein>
<dbReference type="RefSeq" id="WP_015791853.1">
    <property type="nucleotide sequence ID" value="NC_013156.1"/>
</dbReference>
<dbReference type="eggNOG" id="arCOG06686">
    <property type="taxonomic scope" value="Archaea"/>
</dbReference>
<dbReference type="GeneID" id="8366013"/>
<name>C7P987_METFA</name>
<dbReference type="KEGG" id="mfe:Mefer_1310"/>
<evidence type="ECO:0000313" key="1">
    <source>
        <dbReference type="EMBL" id="ACV25119.1"/>
    </source>
</evidence>
<sequence length="556" mass="64542">MKKFAVLILLFALTFAYSSEVNYKYTSSIPVEFVPLSKVKNVDELNTFLNKNSLTVFCFDTEPINEDILSYLGIKRYAPPRIPDYENNSLDENKVYYTSDHKKISDGVYEIKENKLLFMYPTSLNDKETLDIIGEYVAKKGGVFAYINKVPPYYKEILVSGVAVNKIIPDENGEYAIDVAGRKIKVDMLEDEIINKKLKHIKALEALNISVSYIVAGSEGIDIVEKSNVDKDELEDLYNYYWFKKWYKDNYTHLYFRPSKLEDIKADDILALSYYPLIYVDKAPETFRNDPIGDYYPKTISYKGTIESGYWEEGAKSENNYHHLDDGEPYWTEEAEEPSKWYYEGKPVSVKDDSEMWSRYEYFNHWFVKNYGYALARGCNGLFLESSDKNLTDAILGNYNKDLDWKLDSKDKVEYLVIPGDRGFEIHEGIPIVRVPTPLKEIYGVNVVETIYIPPEDEDFGVYIADIRDYDKNLIIELKENGTAIVSFKDLAKWLNKYSKNNIFYNGTAIKIKDNNGIKVTLFKKNFSISNYAFEEFDKEHCKYVIVNPPEIINLN</sequence>
<organism evidence="1 2">
    <name type="scientific">Methanocaldococcus fervens (strain DSM 4213 / JCM 15782 / AG86)</name>
    <name type="common">Methanococcus fervens</name>
    <dbReference type="NCBI Taxonomy" id="573064"/>
    <lineage>
        <taxon>Archaea</taxon>
        <taxon>Methanobacteriati</taxon>
        <taxon>Methanobacteriota</taxon>
        <taxon>Methanomada group</taxon>
        <taxon>Methanococci</taxon>
        <taxon>Methanococcales</taxon>
        <taxon>Methanocaldococcaceae</taxon>
        <taxon>Methanocaldococcus</taxon>
    </lineage>
</organism>
<proteinExistence type="predicted"/>
<dbReference type="STRING" id="573064.Mefer_1310"/>
<dbReference type="HOGENOM" id="CLU_024489_0_0_2"/>
<keyword evidence="2" id="KW-1185">Reference proteome</keyword>
<accession>C7P987</accession>
<gene>
    <name evidence="1" type="ordered locus">Mefer_1310</name>
</gene>
<reference evidence="1" key="1">
    <citation type="submission" date="2009-08" db="EMBL/GenBank/DDBJ databases">
        <title>Complete sequence of chromosome of Methanocaldococcus fervens AG86.</title>
        <authorList>
            <consortium name="US DOE Joint Genome Institute"/>
            <person name="Lucas S."/>
            <person name="Copeland A."/>
            <person name="Lapidus A."/>
            <person name="Glavina del Rio T."/>
            <person name="Tice H."/>
            <person name="Bruce D."/>
            <person name="Goodwin L."/>
            <person name="Pitluck S."/>
            <person name="Chertkov O."/>
            <person name="Detter J.C."/>
            <person name="Han C."/>
            <person name="Tapia R."/>
            <person name="Larimer F."/>
            <person name="Land M."/>
            <person name="Hauser L."/>
            <person name="Kyrpides N."/>
            <person name="Ovchinnikova G."/>
            <person name="Lupa-Sieprawska M."/>
            <person name="Whitman W.B."/>
        </authorList>
    </citation>
    <scope>NUCLEOTIDE SEQUENCE [LARGE SCALE GENOMIC DNA]</scope>
    <source>
        <strain evidence="1">AG86</strain>
    </source>
</reference>
<dbReference type="OrthoDB" id="65278at2157"/>